<dbReference type="GO" id="GO:0016020">
    <property type="term" value="C:membrane"/>
    <property type="evidence" value="ECO:0007669"/>
    <property type="project" value="UniProtKB-SubCell"/>
</dbReference>
<dbReference type="InterPro" id="IPR006904">
    <property type="entry name" value="DUF716"/>
</dbReference>
<feature type="transmembrane region" description="Helical" evidence="6">
    <location>
        <begin position="244"/>
        <end position="264"/>
    </location>
</feature>
<comment type="subcellular location">
    <subcellularLocation>
        <location evidence="1">Membrane</location>
        <topology evidence="1">Multi-pass membrane protein</topology>
    </subcellularLocation>
</comment>
<dbReference type="Pfam" id="PF04819">
    <property type="entry name" value="DUF716"/>
    <property type="match status" value="1"/>
</dbReference>
<evidence type="ECO:0008006" key="8">
    <source>
        <dbReference type="Google" id="ProtNLM"/>
    </source>
</evidence>
<keyword evidence="5 6" id="KW-0472">Membrane</keyword>
<name>A9P1Z0_PICSI</name>
<dbReference type="PANTHER" id="PTHR47830">
    <property type="entry name" value="OS11G0534100 PROTEIN"/>
    <property type="match status" value="1"/>
</dbReference>
<feature type="transmembrane region" description="Helical" evidence="6">
    <location>
        <begin position="124"/>
        <end position="144"/>
    </location>
</feature>
<feature type="transmembrane region" description="Helical" evidence="6">
    <location>
        <begin position="6"/>
        <end position="23"/>
    </location>
</feature>
<keyword evidence="4 6" id="KW-1133">Transmembrane helix</keyword>
<accession>A9P1Z0</accession>
<evidence type="ECO:0000256" key="5">
    <source>
        <dbReference type="ARBA" id="ARBA00023136"/>
    </source>
</evidence>
<evidence type="ECO:0000313" key="7">
    <source>
        <dbReference type="EMBL" id="ABK26901.1"/>
    </source>
</evidence>
<proteinExistence type="evidence at transcript level"/>
<evidence type="ECO:0000256" key="3">
    <source>
        <dbReference type="ARBA" id="ARBA00022692"/>
    </source>
</evidence>
<feature type="transmembrane region" description="Helical" evidence="6">
    <location>
        <begin position="91"/>
        <end position="112"/>
    </location>
</feature>
<keyword evidence="3 6" id="KW-0812">Transmembrane</keyword>
<comment type="similarity">
    <text evidence="2">Belongs to the TMEM45 family.</text>
</comment>
<reference evidence="7" key="1">
    <citation type="journal article" date="2008" name="BMC Genomics">
        <title>A conifer genomics resource of 200,000 spruce (Picea spp.) ESTs and 6,464 high-quality, sequence-finished full-length cDNAs for Sitka spruce (Picea sitchensis).</title>
        <authorList>
            <person name="Ralph S.G."/>
            <person name="Chun H.J."/>
            <person name="Kolosova N."/>
            <person name="Cooper D."/>
            <person name="Oddy C."/>
            <person name="Ritland C.E."/>
            <person name="Kirkpatrick R."/>
            <person name="Moore R."/>
            <person name="Barber S."/>
            <person name="Holt R.A."/>
            <person name="Jones S.J."/>
            <person name="Marra M.A."/>
            <person name="Douglas C.J."/>
            <person name="Ritland K."/>
            <person name="Bohlmann J."/>
        </authorList>
    </citation>
    <scope>NUCLEOTIDE SEQUENCE</scope>
    <source>
        <tissue evidence="7">Green portion of the leader tissue</tissue>
    </source>
</reference>
<sequence length="294" mass="31853">MANLAIHIVGSVFIFILGIWHLVSSFKAHLKTPREYTAKLWHPLPSRCCKHLELYLQLVGILLAIAYNLSISSDFNPLIKGTTPVHHLLSLQSAAVLCVFLIVVLAVLASESNGGCRLPIPGEALFLMAASAFGIQWAMLRAGASLTSDIEGKCESLLGVTAALCCASAIVLSLRPKAFVADVALSSALCLQGLWFLQSGLSLHVESFVPQGCHRLLDVPGHVEGSTQCDLDDYKLRAFVLLDLLFVVHVIIVVIIVLTVCGLVSRVLGVRRHGGYEPLDNSNHREMVFVKTEP</sequence>
<protein>
    <recommendedName>
        <fullName evidence="8">Transmembrane protein 45B</fullName>
    </recommendedName>
</protein>
<evidence type="ECO:0000256" key="1">
    <source>
        <dbReference type="ARBA" id="ARBA00004141"/>
    </source>
</evidence>
<dbReference type="PANTHER" id="PTHR47830:SF1">
    <property type="entry name" value="OS11G0534100 PROTEIN"/>
    <property type="match status" value="1"/>
</dbReference>
<evidence type="ECO:0000256" key="2">
    <source>
        <dbReference type="ARBA" id="ARBA00006948"/>
    </source>
</evidence>
<feature type="transmembrane region" description="Helical" evidence="6">
    <location>
        <begin position="54"/>
        <end position="71"/>
    </location>
</feature>
<evidence type="ECO:0000256" key="6">
    <source>
        <dbReference type="SAM" id="Phobius"/>
    </source>
</evidence>
<dbReference type="EMBL" id="EF087666">
    <property type="protein sequence ID" value="ABK26901.1"/>
    <property type="molecule type" value="mRNA"/>
</dbReference>
<organism evidence="7">
    <name type="scientific">Picea sitchensis</name>
    <name type="common">Sitka spruce</name>
    <name type="synonym">Pinus sitchensis</name>
    <dbReference type="NCBI Taxonomy" id="3332"/>
    <lineage>
        <taxon>Eukaryota</taxon>
        <taxon>Viridiplantae</taxon>
        <taxon>Streptophyta</taxon>
        <taxon>Embryophyta</taxon>
        <taxon>Tracheophyta</taxon>
        <taxon>Spermatophyta</taxon>
        <taxon>Pinopsida</taxon>
        <taxon>Pinidae</taxon>
        <taxon>Conifers I</taxon>
        <taxon>Pinales</taxon>
        <taxon>Pinaceae</taxon>
        <taxon>Picea</taxon>
    </lineage>
</organism>
<dbReference type="AlphaFoldDB" id="A9P1Z0"/>
<evidence type="ECO:0000256" key="4">
    <source>
        <dbReference type="ARBA" id="ARBA00022989"/>
    </source>
</evidence>